<comment type="similarity">
    <text evidence="1">Belongs to the Cu-Zn superoxide dismutase family.</text>
</comment>
<keyword evidence="5" id="KW-0560">Oxidoreductase</keyword>
<feature type="domain" description="Superoxide dismutase copper/zinc binding" evidence="4">
    <location>
        <begin position="63"/>
        <end position="187"/>
    </location>
</feature>
<evidence type="ECO:0000313" key="6">
    <source>
        <dbReference type="Proteomes" id="UP000187735"/>
    </source>
</evidence>
<feature type="region of interest" description="Disordered" evidence="2">
    <location>
        <begin position="103"/>
        <end position="130"/>
    </location>
</feature>
<evidence type="ECO:0000256" key="2">
    <source>
        <dbReference type="SAM" id="MobiDB-lite"/>
    </source>
</evidence>
<dbReference type="STRING" id="1891926.Fuma_01864"/>
<evidence type="ECO:0000259" key="4">
    <source>
        <dbReference type="Pfam" id="PF00080"/>
    </source>
</evidence>
<dbReference type="Gene3D" id="2.60.40.200">
    <property type="entry name" value="Superoxide dismutase, copper/zinc binding domain"/>
    <property type="match status" value="1"/>
</dbReference>
<feature type="chain" id="PRO_5012275521" evidence="3">
    <location>
        <begin position="28"/>
        <end position="194"/>
    </location>
</feature>
<sequence length="194" mass="20725" precursor="true">MKTTHFGITATALSGLVIFLAPATAFLQDDDHREKGHHDNGAEREMPTEGVAVLVPTKGNEVFGTLTLQQQDDHVLVRGKVHGLKPGKHGFHIHQFGDLRDPEGKSAGGHYNPHGTKHGAPDDHERHPGDLGNIEANSEGVAEVNKKAKGLKLHFVLGRSFVVHAGMDDLKSQPSGDAGPRVAVGVIGFAEVKK</sequence>
<dbReference type="EMBL" id="CP017641">
    <property type="protein sequence ID" value="APZ92254.1"/>
    <property type="molecule type" value="Genomic_DNA"/>
</dbReference>
<evidence type="ECO:0000256" key="1">
    <source>
        <dbReference type="ARBA" id="ARBA00010457"/>
    </source>
</evidence>
<keyword evidence="3" id="KW-0732">Signal</keyword>
<proteinExistence type="inferred from homology"/>
<protein>
    <submittedName>
        <fullName evidence="5">Superoxide dismutase [Cu-Zn]</fullName>
        <ecNumber evidence="5">1.15.1.1</ecNumber>
    </submittedName>
</protein>
<dbReference type="InterPro" id="IPR024134">
    <property type="entry name" value="SOD_Cu/Zn_/chaperone"/>
</dbReference>
<dbReference type="SUPFAM" id="SSF49329">
    <property type="entry name" value="Cu,Zn superoxide dismutase-like"/>
    <property type="match status" value="1"/>
</dbReference>
<evidence type="ECO:0000313" key="5">
    <source>
        <dbReference type="EMBL" id="APZ92254.1"/>
    </source>
</evidence>
<evidence type="ECO:0000256" key="3">
    <source>
        <dbReference type="SAM" id="SignalP"/>
    </source>
</evidence>
<feature type="signal peptide" evidence="3">
    <location>
        <begin position="1"/>
        <end position="27"/>
    </location>
</feature>
<dbReference type="RefSeq" id="WP_077028197.1">
    <property type="nucleotide sequence ID" value="NZ_CP017641.1"/>
</dbReference>
<reference evidence="5 6" key="1">
    <citation type="journal article" date="2016" name="Front. Microbiol.">
        <title>Fuerstia marisgermanicae gen. nov., sp. nov., an Unusual Member of the Phylum Planctomycetes from the German Wadden Sea.</title>
        <authorList>
            <person name="Kohn T."/>
            <person name="Heuer A."/>
            <person name="Jogler M."/>
            <person name="Vollmers J."/>
            <person name="Boedeker C."/>
            <person name="Bunk B."/>
            <person name="Rast P."/>
            <person name="Borchert D."/>
            <person name="Glockner I."/>
            <person name="Freese H.M."/>
            <person name="Klenk H.P."/>
            <person name="Overmann J."/>
            <person name="Kaster A.K."/>
            <person name="Rohde M."/>
            <person name="Wiegand S."/>
            <person name="Jogler C."/>
        </authorList>
    </citation>
    <scope>NUCLEOTIDE SEQUENCE [LARGE SCALE GENOMIC DNA]</scope>
    <source>
        <strain evidence="5 6">NH11</strain>
    </source>
</reference>
<dbReference type="KEGG" id="fmr:Fuma_01864"/>
<feature type="compositionally biased region" description="Basic and acidic residues" evidence="2">
    <location>
        <begin position="119"/>
        <end position="129"/>
    </location>
</feature>
<accession>A0A1P8WDY0</accession>
<dbReference type="InterPro" id="IPR036423">
    <property type="entry name" value="SOD-like_Cu/Zn_dom_sf"/>
</dbReference>
<dbReference type="EC" id="1.15.1.1" evidence="5"/>
<dbReference type="CDD" id="cd00305">
    <property type="entry name" value="Cu-Zn_Superoxide_Dismutase"/>
    <property type="match status" value="1"/>
</dbReference>
<dbReference type="Pfam" id="PF00080">
    <property type="entry name" value="Sod_Cu"/>
    <property type="match status" value="1"/>
</dbReference>
<dbReference type="GO" id="GO:0005507">
    <property type="term" value="F:copper ion binding"/>
    <property type="evidence" value="ECO:0007669"/>
    <property type="project" value="InterPro"/>
</dbReference>
<keyword evidence="6" id="KW-1185">Reference proteome</keyword>
<name>A0A1P8WDY0_9PLAN</name>
<organism evidence="5 6">
    <name type="scientific">Fuerstiella marisgermanici</name>
    <dbReference type="NCBI Taxonomy" id="1891926"/>
    <lineage>
        <taxon>Bacteria</taxon>
        <taxon>Pseudomonadati</taxon>
        <taxon>Planctomycetota</taxon>
        <taxon>Planctomycetia</taxon>
        <taxon>Planctomycetales</taxon>
        <taxon>Planctomycetaceae</taxon>
        <taxon>Fuerstiella</taxon>
    </lineage>
</organism>
<gene>
    <name evidence="5" type="primary">sodC</name>
    <name evidence="5" type="ORF">Fuma_01864</name>
</gene>
<dbReference type="InterPro" id="IPR001424">
    <property type="entry name" value="SOD_Cu_Zn_dom"/>
</dbReference>
<dbReference type="PANTHER" id="PTHR10003">
    <property type="entry name" value="SUPEROXIDE DISMUTASE CU-ZN -RELATED"/>
    <property type="match status" value="1"/>
</dbReference>
<dbReference type="GO" id="GO:0004784">
    <property type="term" value="F:superoxide dismutase activity"/>
    <property type="evidence" value="ECO:0007669"/>
    <property type="project" value="UniProtKB-EC"/>
</dbReference>
<dbReference type="Proteomes" id="UP000187735">
    <property type="component" value="Chromosome"/>
</dbReference>
<dbReference type="AlphaFoldDB" id="A0A1P8WDY0"/>
<dbReference type="OrthoDB" id="9792957at2"/>